<accession>A9KGC1</accession>
<dbReference type="Proteomes" id="UP000008555">
    <property type="component" value="Chromosome"/>
</dbReference>
<dbReference type="Pfam" id="PF00587">
    <property type="entry name" value="tRNA-synt_2b"/>
    <property type="match status" value="1"/>
</dbReference>
<feature type="domain" description="TGS" evidence="16">
    <location>
        <begin position="9"/>
        <end position="70"/>
    </location>
</feature>
<dbReference type="InterPro" id="IPR004154">
    <property type="entry name" value="Anticodon-bd"/>
</dbReference>
<dbReference type="InterPro" id="IPR012676">
    <property type="entry name" value="TGS-like"/>
</dbReference>
<dbReference type="AlphaFoldDB" id="A9KGC1"/>
<keyword evidence="10 13" id="KW-0648">Protein biosynthesis</keyword>
<feature type="binding site" evidence="13">
    <location>
        <position position="393"/>
    </location>
    <ligand>
        <name>Zn(2+)</name>
        <dbReference type="ChEBI" id="CHEBI:29105"/>
        <note>catalytic</note>
    </ligand>
</feature>
<organism evidence="17 18">
    <name type="scientific">Coxiella burnetii (strain Dugway 5J108-111)</name>
    <dbReference type="NCBI Taxonomy" id="434922"/>
    <lineage>
        <taxon>Bacteria</taxon>
        <taxon>Pseudomonadati</taxon>
        <taxon>Pseudomonadota</taxon>
        <taxon>Gammaproteobacteria</taxon>
        <taxon>Legionellales</taxon>
        <taxon>Coxiellaceae</taxon>
        <taxon>Coxiella</taxon>
    </lineage>
</organism>
<keyword evidence="4 13" id="KW-0436">Ligase</keyword>
<dbReference type="CDD" id="cd00771">
    <property type="entry name" value="ThrRS_core"/>
    <property type="match status" value="1"/>
</dbReference>
<dbReference type="PROSITE" id="PS51880">
    <property type="entry name" value="TGS"/>
    <property type="match status" value="1"/>
</dbReference>
<evidence type="ECO:0000256" key="5">
    <source>
        <dbReference type="ARBA" id="ARBA00022723"/>
    </source>
</evidence>
<dbReference type="InterPro" id="IPR002320">
    <property type="entry name" value="Thr-tRNA-ligase_IIa"/>
</dbReference>
<comment type="cofactor">
    <cofactor evidence="13">
        <name>Zn(2+)</name>
        <dbReference type="ChEBI" id="CHEBI:29105"/>
    </cofactor>
    <text evidence="13">Binds 1 zinc ion per subunit.</text>
</comment>
<dbReference type="InterPro" id="IPR036621">
    <property type="entry name" value="Anticodon-bd_dom_sf"/>
</dbReference>
<keyword evidence="9 13" id="KW-0694">RNA-binding</keyword>
<evidence type="ECO:0000259" key="15">
    <source>
        <dbReference type="PROSITE" id="PS50862"/>
    </source>
</evidence>
<dbReference type="HAMAP" id="MF_00184">
    <property type="entry name" value="Thr_tRNA_synth"/>
    <property type="match status" value="1"/>
</dbReference>
<dbReference type="SUPFAM" id="SSF52954">
    <property type="entry name" value="Class II aaRS ABD-related"/>
    <property type="match status" value="1"/>
</dbReference>
<dbReference type="GO" id="GO:0046872">
    <property type="term" value="F:metal ion binding"/>
    <property type="evidence" value="ECO:0007669"/>
    <property type="project" value="UniProtKB-KW"/>
</dbReference>
<dbReference type="Pfam" id="PF03129">
    <property type="entry name" value="HGTP_anticodon"/>
    <property type="match status" value="1"/>
</dbReference>
<evidence type="ECO:0000256" key="12">
    <source>
        <dbReference type="ARBA" id="ARBA00049515"/>
    </source>
</evidence>
<dbReference type="PROSITE" id="PS50862">
    <property type="entry name" value="AA_TRNA_LIGASE_II"/>
    <property type="match status" value="1"/>
</dbReference>
<keyword evidence="11 13" id="KW-0030">Aminoacyl-tRNA synthetase</keyword>
<evidence type="ECO:0000256" key="7">
    <source>
        <dbReference type="ARBA" id="ARBA00022833"/>
    </source>
</evidence>
<dbReference type="HOGENOM" id="CLU_008554_0_1_6"/>
<dbReference type="InterPro" id="IPR006195">
    <property type="entry name" value="aa-tRNA-synth_II"/>
</dbReference>
<evidence type="ECO:0000256" key="10">
    <source>
        <dbReference type="ARBA" id="ARBA00022917"/>
    </source>
</evidence>
<proteinExistence type="inferred from homology"/>
<dbReference type="CDD" id="cd00860">
    <property type="entry name" value="ThrRS_anticodon"/>
    <property type="match status" value="1"/>
</dbReference>
<evidence type="ECO:0000313" key="18">
    <source>
        <dbReference type="Proteomes" id="UP000008555"/>
    </source>
</evidence>
<dbReference type="InterPro" id="IPR002314">
    <property type="entry name" value="aa-tRNA-synt_IIb"/>
</dbReference>
<reference evidence="17 18" key="1">
    <citation type="journal article" date="2009" name="Infect. Immun.">
        <title>Comparative genomics reveal extensive transposon-mediated genomic plasticity and diversity among potential effector proteins within the genus Coxiella.</title>
        <authorList>
            <person name="Beare P.A."/>
            <person name="Unsworth N."/>
            <person name="Andoh M."/>
            <person name="Voth D.E."/>
            <person name="Omsland A."/>
            <person name="Gilk S.D."/>
            <person name="Williams K.P."/>
            <person name="Sobral B.W."/>
            <person name="Kupko J.J.III."/>
            <person name="Porcella S.F."/>
            <person name="Samuel J.E."/>
            <person name="Heinzen R.A."/>
        </authorList>
    </citation>
    <scope>NUCLEOTIDE SEQUENCE [LARGE SCALE GENOMIC DNA]</scope>
    <source>
        <strain evidence="17 18">Dugway 5J108-111</strain>
    </source>
</reference>
<evidence type="ECO:0000256" key="3">
    <source>
        <dbReference type="ARBA" id="ARBA00022555"/>
    </source>
</evidence>
<dbReference type="InterPro" id="IPR018163">
    <property type="entry name" value="Thr/Ala-tRNA-synth_IIc_edit"/>
</dbReference>
<dbReference type="InterPro" id="IPR047246">
    <property type="entry name" value="ThrRS_anticodon"/>
</dbReference>
<dbReference type="Gene3D" id="3.40.50.800">
    <property type="entry name" value="Anticodon-binding domain"/>
    <property type="match status" value="1"/>
</dbReference>
<dbReference type="InterPro" id="IPR033728">
    <property type="entry name" value="ThrRS_core"/>
</dbReference>
<evidence type="ECO:0000256" key="13">
    <source>
        <dbReference type="HAMAP-Rule" id="MF_00184"/>
    </source>
</evidence>
<evidence type="ECO:0000256" key="4">
    <source>
        <dbReference type="ARBA" id="ARBA00022598"/>
    </source>
</evidence>
<dbReference type="GO" id="GO:0000049">
    <property type="term" value="F:tRNA binding"/>
    <property type="evidence" value="ECO:0007669"/>
    <property type="project" value="UniProtKB-KW"/>
</dbReference>
<dbReference type="SUPFAM" id="SSF55186">
    <property type="entry name" value="ThrRS/AlaRS common domain"/>
    <property type="match status" value="1"/>
</dbReference>
<keyword evidence="5 13" id="KW-0479">Metal-binding</keyword>
<dbReference type="SMART" id="SM00863">
    <property type="entry name" value="tRNA_SAD"/>
    <property type="match status" value="1"/>
</dbReference>
<evidence type="ECO:0000259" key="16">
    <source>
        <dbReference type="PROSITE" id="PS51880"/>
    </source>
</evidence>
<keyword evidence="8 13" id="KW-0067">ATP-binding</keyword>
<dbReference type="EC" id="6.1.1.3" evidence="13"/>
<dbReference type="Gene3D" id="3.30.980.10">
    <property type="entry name" value="Threonyl-trna Synthetase, Chain A, domain 2"/>
    <property type="match status" value="1"/>
</dbReference>
<dbReference type="GO" id="GO:0006435">
    <property type="term" value="P:threonyl-tRNA aminoacylation"/>
    <property type="evidence" value="ECO:0007669"/>
    <property type="project" value="UniProtKB-UniRule"/>
</dbReference>
<dbReference type="InterPro" id="IPR004095">
    <property type="entry name" value="TGS"/>
</dbReference>
<dbReference type="PANTHER" id="PTHR11451">
    <property type="entry name" value="THREONINE-TRNA LIGASE"/>
    <property type="match status" value="1"/>
</dbReference>
<dbReference type="Pfam" id="PF07973">
    <property type="entry name" value="tRNA_SAD"/>
    <property type="match status" value="1"/>
</dbReference>
<dbReference type="GO" id="GO:0005524">
    <property type="term" value="F:ATP binding"/>
    <property type="evidence" value="ECO:0007669"/>
    <property type="project" value="UniProtKB-UniRule"/>
</dbReference>
<dbReference type="FunFam" id="3.30.54.20:FF:000002">
    <property type="entry name" value="Threonine--tRNA ligase"/>
    <property type="match status" value="1"/>
</dbReference>
<dbReference type="NCBIfam" id="TIGR00418">
    <property type="entry name" value="thrS"/>
    <property type="match status" value="1"/>
</dbReference>
<keyword evidence="2 13" id="KW-0963">Cytoplasm</keyword>
<dbReference type="InterPro" id="IPR045864">
    <property type="entry name" value="aa-tRNA-synth_II/BPL/LPL"/>
</dbReference>
<feature type="region of interest" description="Disordered" evidence="14">
    <location>
        <begin position="640"/>
        <end position="660"/>
    </location>
</feature>
<evidence type="ECO:0000256" key="9">
    <source>
        <dbReference type="ARBA" id="ARBA00022884"/>
    </source>
</evidence>
<dbReference type="PANTHER" id="PTHR11451:SF44">
    <property type="entry name" value="THREONINE--TRNA LIGASE, CHLOROPLASTIC_MITOCHONDRIAL 2"/>
    <property type="match status" value="1"/>
</dbReference>
<comment type="similarity">
    <text evidence="1 13">Belongs to the class-II aminoacyl-tRNA synthetase family.</text>
</comment>
<evidence type="ECO:0000256" key="14">
    <source>
        <dbReference type="SAM" id="MobiDB-lite"/>
    </source>
</evidence>
<comment type="subunit">
    <text evidence="13">Homodimer.</text>
</comment>
<evidence type="ECO:0000256" key="2">
    <source>
        <dbReference type="ARBA" id="ARBA00022490"/>
    </source>
</evidence>
<dbReference type="GO" id="GO:0005829">
    <property type="term" value="C:cytosol"/>
    <property type="evidence" value="ECO:0007669"/>
    <property type="project" value="TreeGrafter"/>
</dbReference>
<evidence type="ECO:0000256" key="11">
    <source>
        <dbReference type="ARBA" id="ARBA00023146"/>
    </source>
</evidence>
<feature type="binding site" evidence="13">
    <location>
        <position position="342"/>
    </location>
    <ligand>
        <name>Zn(2+)</name>
        <dbReference type="ChEBI" id="CHEBI:29105"/>
        <note>catalytic</note>
    </ligand>
</feature>
<name>A9KGC1_COXBN</name>
<dbReference type="Pfam" id="PF02824">
    <property type="entry name" value="TGS"/>
    <property type="match status" value="1"/>
</dbReference>
<dbReference type="FunFam" id="3.40.50.800:FF:000001">
    <property type="entry name" value="Threonine--tRNA ligase"/>
    <property type="match status" value="1"/>
</dbReference>
<dbReference type="FunFam" id="3.30.930.10:FF:000002">
    <property type="entry name" value="Threonine--tRNA ligase"/>
    <property type="match status" value="1"/>
</dbReference>
<dbReference type="InterPro" id="IPR012947">
    <property type="entry name" value="tRNA_SAD"/>
</dbReference>
<dbReference type="FunFam" id="3.30.980.10:FF:000005">
    <property type="entry name" value="Threonyl-tRNA synthetase, mitochondrial"/>
    <property type="match status" value="1"/>
</dbReference>
<dbReference type="InterPro" id="IPR012675">
    <property type="entry name" value="Beta-grasp_dom_sf"/>
</dbReference>
<evidence type="ECO:0000256" key="1">
    <source>
        <dbReference type="ARBA" id="ARBA00008226"/>
    </source>
</evidence>
<keyword evidence="7 13" id="KW-0862">Zinc</keyword>
<dbReference type="EMBL" id="CP000733">
    <property type="protein sequence ID" value="ABS77545.1"/>
    <property type="molecule type" value="Genomic_DNA"/>
</dbReference>
<evidence type="ECO:0000256" key="6">
    <source>
        <dbReference type="ARBA" id="ARBA00022741"/>
    </source>
</evidence>
<dbReference type="SUPFAM" id="SSF55681">
    <property type="entry name" value="Class II aaRS and biotin synthetases"/>
    <property type="match status" value="1"/>
</dbReference>
<keyword evidence="3 13" id="KW-0820">tRNA-binding</keyword>
<dbReference type="Gene3D" id="3.10.20.30">
    <property type="match status" value="1"/>
</dbReference>
<evidence type="ECO:0000313" key="17">
    <source>
        <dbReference type="EMBL" id="ABS77545.1"/>
    </source>
</evidence>
<dbReference type="CDD" id="cd01667">
    <property type="entry name" value="TGS_ThrRS"/>
    <property type="match status" value="1"/>
</dbReference>
<evidence type="ECO:0000256" key="8">
    <source>
        <dbReference type="ARBA" id="ARBA00022840"/>
    </source>
</evidence>
<comment type="subcellular location">
    <subcellularLocation>
        <location evidence="13">Cytoplasm</location>
    </subcellularLocation>
</comment>
<feature type="domain" description="Aminoacyl-transfer RNA synthetases class-II family profile" evidence="15">
    <location>
        <begin position="251"/>
        <end position="542"/>
    </location>
</feature>
<dbReference type="KEGG" id="cbd:CBUD_1415"/>
<dbReference type="Gene3D" id="3.30.54.20">
    <property type="match status" value="1"/>
</dbReference>
<gene>
    <name evidence="13 17" type="primary">thrS</name>
    <name evidence="17" type="ordered locus">CBUD_1415</name>
</gene>
<dbReference type="SUPFAM" id="SSF81271">
    <property type="entry name" value="TGS-like"/>
    <property type="match status" value="1"/>
</dbReference>
<protein>
    <recommendedName>
        <fullName evidence="13">Threonine--tRNA ligase</fullName>
        <ecNumber evidence="13">6.1.1.3</ecNumber>
    </recommendedName>
    <alternativeName>
        <fullName evidence="13">Threonyl-tRNA synthetase</fullName>
        <shortName evidence="13">ThrRS</shortName>
    </alternativeName>
</protein>
<dbReference type="FunFam" id="3.10.20.30:FF:000005">
    <property type="entry name" value="Threonine--tRNA ligase"/>
    <property type="match status" value="1"/>
</dbReference>
<feature type="binding site" evidence="13">
    <location>
        <position position="519"/>
    </location>
    <ligand>
        <name>Zn(2+)</name>
        <dbReference type="ChEBI" id="CHEBI:29105"/>
        <note>catalytic</note>
    </ligand>
</feature>
<feature type="region of interest" description="Catalytic" evidence="13">
    <location>
        <begin position="251"/>
        <end position="542"/>
    </location>
</feature>
<comment type="catalytic activity">
    <reaction evidence="12 13">
        <text>tRNA(Thr) + L-threonine + ATP = L-threonyl-tRNA(Thr) + AMP + diphosphate + H(+)</text>
        <dbReference type="Rhea" id="RHEA:24624"/>
        <dbReference type="Rhea" id="RHEA-COMP:9670"/>
        <dbReference type="Rhea" id="RHEA-COMP:9704"/>
        <dbReference type="ChEBI" id="CHEBI:15378"/>
        <dbReference type="ChEBI" id="CHEBI:30616"/>
        <dbReference type="ChEBI" id="CHEBI:33019"/>
        <dbReference type="ChEBI" id="CHEBI:57926"/>
        <dbReference type="ChEBI" id="CHEBI:78442"/>
        <dbReference type="ChEBI" id="CHEBI:78534"/>
        <dbReference type="ChEBI" id="CHEBI:456215"/>
        <dbReference type="EC" id="6.1.1.3"/>
    </reaction>
</comment>
<dbReference type="Gene3D" id="3.30.930.10">
    <property type="entry name" value="Bira Bifunctional Protein, Domain 2"/>
    <property type="match status" value="1"/>
</dbReference>
<keyword evidence="6 13" id="KW-0547">Nucleotide-binding</keyword>
<dbReference type="GO" id="GO:0004829">
    <property type="term" value="F:threonine-tRNA ligase activity"/>
    <property type="evidence" value="ECO:0007669"/>
    <property type="project" value="UniProtKB-UniRule"/>
</dbReference>
<dbReference type="PRINTS" id="PR01047">
    <property type="entry name" value="TRNASYNTHTHR"/>
</dbReference>
<sequence length="660" mass="74764">MRSLKGWFAMPTIQLPDGSVKQFSKPVSVQAVAESIGTSLAKAALAGKIDDHLVDVSFIIDKDVSLRIITEKDPEGLEVIRHSAAHLLAHAVKELFPKAEVTIGPVVEDGFYYDFAFERSFTPEDLEKIEEKMRSLAKADLAVERRVLSRDEALTLFKKMGERYKVEIIRDIPKEEILTAYQQGDFIDLCRGPHVPRTGMLKAFKLTKLAGAYWRGDSNNEMLQRIYGTAWADTKALKAYLYRLEEAEKRDHRLLAKKMDLFHFQPESPGNVFWHPNGWSIILQMREYIRHITHKYGYQEVHTPQLIDASLWDKSGHLGKFGDDIFSLPLEPQQYVIKPMSCPAHVQIFNQGVKSYRDLPLRYAEFGACHRNEPSGTLHGLMRLRGFVQDDAHIFCTEDQIQSEVSAFIDQLHEVYADFGFTEVIHKLSTRPEKRVGSDEVWTKAEQALAEALNRKGVEWDILPGEGAFYGPKIEFSLRDCLGRIWQCGTVQVDFSVPERLGAHYIAEDGSKKPPVMIHRAILGSFERFLGILLEESAGKLPLWLAPVQVVVMNITDRQADYVGQTVENLQNLGIRAHSDLRNEKIGFKIREHTIARVPYLVVIGDREVADKTLSVRALEDEASTTITLEEFARQLKAEISQRSRKSPAPSPLFPVGGES</sequence>